<keyword evidence="1" id="KW-0472">Membrane</keyword>
<name>A0ABN2N7C1_9MICO</name>
<dbReference type="EMBL" id="BAAANL010000001">
    <property type="protein sequence ID" value="GAA1854437.1"/>
    <property type="molecule type" value="Genomic_DNA"/>
</dbReference>
<keyword evidence="1" id="KW-0812">Transmembrane</keyword>
<organism evidence="2 3">
    <name type="scientific">Myceligenerans crystallogenes</name>
    <dbReference type="NCBI Taxonomy" id="316335"/>
    <lineage>
        <taxon>Bacteria</taxon>
        <taxon>Bacillati</taxon>
        <taxon>Actinomycetota</taxon>
        <taxon>Actinomycetes</taxon>
        <taxon>Micrococcales</taxon>
        <taxon>Promicromonosporaceae</taxon>
        <taxon>Myceligenerans</taxon>
    </lineage>
</organism>
<proteinExistence type="predicted"/>
<evidence type="ECO:0000256" key="1">
    <source>
        <dbReference type="SAM" id="Phobius"/>
    </source>
</evidence>
<dbReference type="Proteomes" id="UP001501094">
    <property type="component" value="Unassembled WGS sequence"/>
</dbReference>
<protein>
    <submittedName>
        <fullName evidence="2">Uncharacterized protein</fullName>
    </submittedName>
</protein>
<evidence type="ECO:0000313" key="2">
    <source>
        <dbReference type="EMBL" id="GAA1854437.1"/>
    </source>
</evidence>
<feature type="transmembrane region" description="Helical" evidence="1">
    <location>
        <begin position="66"/>
        <end position="86"/>
    </location>
</feature>
<dbReference type="RefSeq" id="WP_344099927.1">
    <property type="nucleotide sequence ID" value="NZ_BAAANL010000001.1"/>
</dbReference>
<feature type="transmembrane region" description="Helical" evidence="1">
    <location>
        <begin position="127"/>
        <end position="145"/>
    </location>
</feature>
<accession>A0ABN2N7C1</accession>
<keyword evidence="1" id="KW-1133">Transmembrane helix</keyword>
<gene>
    <name evidence="2" type="ORF">GCM10009751_09050</name>
</gene>
<comment type="caution">
    <text evidence="2">The sequence shown here is derived from an EMBL/GenBank/DDBJ whole genome shotgun (WGS) entry which is preliminary data.</text>
</comment>
<feature type="transmembrane region" description="Helical" evidence="1">
    <location>
        <begin position="41"/>
        <end position="59"/>
    </location>
</feature>
<reference evidence="2 3" key="1">
    <citation type="journal article" date="2019" name="Int. J. Syst. Evol. Microbiol.">
        <title>The Global Catalogue of Microorganisms (GCM) 10K type strain sequencing project: providing services to taxonomists for standard genome sequencing and annotation.</title>
        <authorList>
            <consortium name="The Broad Institute Genomics Platform"/>
            <consortium name="The Broad Institute Genome Sequencing Center for Infectious Disease"/>
            <person name="Wu L."/>
            <person name="Ma J."/>
        </authorList>
    </citation>
    <scope>NUCLEOTIDE SEQUENCE [LARGE SCALE GENOMIC DNA]</scope>
    <source>
        <strain evidence="2 3">JCM 14326</strain>
    </source>
</reference>
<evidence type="ECO:0000313" key="3">
    <source>
        <dbReference type="Proteomes" id="UP001501094"/>
    </source>
</evidence>
<keyword evidence="3" id="KW-1185">Reference proteome</keyword>
<sequence length="209" mass="21214">MATDLLQAAHLTRTALLASVSFALAAGAHLLGGGTLPGVPGLVLCAAPTLVLAGICGLVRARLWLVMLFFGAVQVFLHHGFALLAACEQLGHGPSADLTHGMPPSIPAVLAMLGDPGHHLTGESPQLLAGHGLAAVATSAVIVLAEHAGMMALRLCAAILPALAGRFRPLVATRLRVRGVVVRPDVTPSSLARVTADPRRGPPPVPAVA</sequence>